<keyword evidence="6 8" id="KW-0472">Membrane</keyword>
<proteinExistence type="inferred from homology"/>
<evidence type="ECO:0000256" key="8">
    <source>
        <dbReference type="SAM" id="Phobius"/>
    </source>
</evidence>
<keyword evidence="7" id="KW-0653">Protein transport</keyword>
<gene>
    <name evidence="9" type="ORF">SAMN05660831_02214</name>
</gene>
<evidence type="ECO:0000256" key="6">
    <source>
        <dbReference type="ARBA" id="ARBA00023136"/>
    </source>
</evidence>
<accession>A0A1I1V2L8</accession>
<reference evidence="9 10" key="1">
    <citation type="submission" date="2016-10" db="EMBL/GenBank/DDBJ databases">
        <authorList>
            <person name="de Groot N.N."/>
        </authorList>
    </citation>
    <scope>NUCLEOTIDE SEQUENCE [LARGE SCALE GENOMIC DNA]</scope>
    <source>
        <strain evidence="9 10">HL3</strain>
    </source>
</reference>
<keyword evidence="10" id="KW-1185">Reference proteome</keyword>
<comment type="subcellular location">
    <subcellularLocation>
        <location evidence="1">Cell membrane</location>
        <topology evidence="1">Single-pass membrane protein</topology>
    </subcellularLocation>
    <subcellularLocation>
        <location evidence="7">Cell membrane</location>
        <topology evidence="7">Single-pass type II membrane protein</topology>
    </subcellularLocation>
</comment>
<feature type="transmembrane region" description="Helical" evidence="8">
    <location>
        <begin position="20"/>
        <end position="38"/>
    </location>
</feature>
<dbReference type="STRING" id="1123397.SAMN05660831_02214"/>
<evidence type="ECO:0000256" key="3">
    <source>
        <dbReference type="ARBA" id="ARBA00022475"/>
    </source>
</evidence>
<dbReference type="Proteomes" id="UP000198611">
    <property type="component" value="Unassembled WGS sequence"/>
</dbReference>
<dbReference type="AlphaFoldDB" id="A0A1I1V2L8"/>
<sequence>MQLHRPDSAPRDTEDHILPLINIVFLLLIFFMVAGALTTPQAVDVEPPEAAVEGEEPDRDEQTLYITAEGALSLGEKSVELEGLAEAVGEREEILLRADAAVEGVRVVEVMRALREAGLERVRLVTRKEGE</sequence>
<dbReference type="EMBL" id="FOMJ01000008">
    <property type="protein sequence ID" value="SFD74550.1"/>
    <property type="molecule type" value="Genomic_DNA"/>
</dbReference>
<dbReference type="RefSeq" id="WP_093428838.1">
    <property type="nucleotide sequence ID" value="NZ_FOMJ01000008.1"/>
</dbReference>
<evidence type="ECO:0000313" key="9">
    <source>
        <dbReference type="EMBL" id="SFD74550.1"/>
    </source>
</evidence>
<dbReference type="GO" id="GO:0015031">
    <property type="term" value="P:protein transport"/>
    <property type="evidence" value="ECO:0007669"/>
    <property type="project" value="UniProtKB-KW"/>
</dbReference>
<dbReference type="GO" id="GO:0005886">
    <property type="term" value="C:plasma membrane"/>
    <property type="evidence" value="ECO:0007669"/>
    <property type="project" value="UniProtKB-SubCell"/>
</dbReference>
<protein>
    <submittedName>
        <fullName evidence="9">Biopolymer transport protein ExbD</fullName>
    </submittedName>
</protein>
<organism evidence="9 10">
    <name type="scientific">Thiohalospira halophila DSM 15071</name>
    <dbReference type="NCBI Taxonomy" id="1123397"/>
    <lineage>
        <taxon>Bacteria</taxon>
        <taxon>Pseudomonadati</taxon>
        <taxon>Pseudomonadota</taxon>
        <taxon>Gammaproteobacteria</taxon>
        <taxon>Thiohalospirales</taxon>
        <taxon>Thiohalospiraceae</taxon>
        <taxon>Thiohalospira</taxon>
    </lineage>
</organism>
<keyword evidence="7" id="KW-0813">Transport</keyword>
<keyword evidence="4 7" id="KW-0812">Transmembrane</keyword>
<evidence type="ECO:0000256" key="5">
    <source>
        <dbReference type="ARBA" id="ARBA00022989"/>
    </source>
</evidence>
<name>A0A1I1V2L8_9GAMM</name>
<dbReference type="Gene3D" id="3.30.420.270">
    <property type="match status" value="1"/>
</dbReference>
<keyword evidence="5 8" id="KW-1133">Transmembrane helix</keyword>
<evidence type="ECO:0000256" key="4">
    <source>
        <dbReference type="ARBA" id="ARBA00022692"/>
    </source>
</evidence>
<dbReference type="GO" id="GO:0022857">
    <property type="term" value="F:transmembrane transporter activity"/>
    <property type="evidence" value="ECO:0007669"/>
    <property type="project" value="InterPro"/>
</dbReference>
<comment type="similarity">
    <text evidence="2 7">Belongs to the ExbD/TolR family.</text>
</comment>
<evidence type="ECO:0000256" key="2">
    <source>
        <dbReference type="ARBA" id="ARBA00005811"/>
    </source>
</evidence>
<evidence type="ECO:0000313" key="10">
    <source>
        <dbReference type="Proteomes" id="UP000198611"/>
    </source>
</evidence>
<dbReference type="InterPro" id="IPR003400">
    <property type="entry name" value="ExbD"/>
</dbReference>
<keyword evidence="3" id="KW-1003">Cell membrane</keyword>
<evidence type="ECO:0000256" key="1">
    <source>
        <dbReference type="ARBA" id="ARBA00004162"/>
    </source>
</evidence>
<dbReference type="PANTHER" id="PTHR30558">
    <property type="entry name" value="EXBD MEMBRANE COMPONENT OF PMF-DRIVEN MACROMOLECULE IMPORT SYSTEM"/>
    <property type="match status" value="1"/>
</dbReference>
<evidence type="ECO:0000256" key="7">
    <source>
        <dbReference type="RuleBase" id="RU003879"/>
    </source>
</evidence>
<dbReference type="Pfam" id="PF02472">
    <property type="entry name" value="ExbD"/>
    <property type="match status" value="1"/>
</dbReference>